<dbReference type="InterPro" id="IPR013815">
    <property type="entry name" value="ATP_grasp_subdomain_1"/>
</dbReference>
<dbReference type="PANTHER" id="PTHR43615:SF1">
    <property type="entry name" value="PPDK_N DOMAIN-CONTAINING PROTEIN"/>
    <property type="match status" value="1"/>
</dbReference>
<dbReference type="EMBL" id="CP021425">
    <property type="protein sequence ID" value="ARU57170.1"/>
    <property type="molecule type" value="Genomic_DNA"/>
</dbReference>
<dbReference type="RefSeq" id="WP_087462092.1">
    <property type="nucleotide sequence ID" value="NZ_CP021425.1"/>
</dbReference>
<keyword evidence="4" id="KW-1185">Reference proteome</keyword>
<dbReference type="Gene3D" id="3.30.470.20">
    <property type="entry name" value="ATP-grasp fold, B domain"/>
    <property type="match status" value="1"/>
</dbReference>
<keyword evidence="3" id="KW-0670">Pyruvate</keyword>
<feature type="domain" description="Pyruvate phosphate dikinase AMP/ATP-binding" evidence="2">
    <location>
        <begin position="53"/>
        <end position="138"/>
    </location>
</feature>
<evidence type="ECO:0000259" key="1">
    <source>
        <dbReference type="Pfam" id="PF00391"/>
    </source>
</evidence>
<dbReference type="GO" id="GO:0005524">
    <property type="term" value="F:ATP binding"/>
    <property type="evidence" value="ECO:0007669"/>
    <property type="project" value="InterPro"/>
</dbReference>
<dbReference type="OrthoDB" id="3590125at2"/>
<dbReference type="PANTHER" id="PTHR43615">
    <property type="entry name" value="PHOSPHOENOLPYRUVATE SYNTHASE-RELATED"/>
    <property type="match status" value="1"/>
</dbReference>
<dbReference type="Proteomes" id="UP000196027">
    <property type="component" value="Chromosome"/>
</dbReference>
<dbReference type="Pfam" id="PF00391">
    <property type="entry name" value="PEP-utilizers"/>
    <property type="match status" value="1"/>
</dbReference>
<accession>A0A1Y0IA97</accession>
<dbReference type="Gene3D" id="3.30.1490.20">
    <property type="entry name" value="ATP-grasp fold, A domain"/>
    <property type="match status" value="1"/>
</dbReference>
<reference evidence="3 4" key="1">
    <citation type="submission" date="2017-05" db="EMBL/GenBank/DDBJ databases">
        <title>Genomic insights into alkan degradation activity of Oleiphilus messinensis.</title>
        <authorList>
            <person name="Kozyavkin S.A."/>
            <person name="Slesarev A.I."/>
            <person name="Golyshin P.N."/>
            <person name="Korzhenkov A."/>
            <person name="Golyshina O.N."/>
            <person name="Toshchakov S.V."/>
        </authorList>
    </citation>
    <scope>NUCLEOTIDE SEQUENCE [LARGE SCALE GENOMIC DNA]</scope>
    <source>
        <strain evidence="3 4">ME102</strain>
    </source>
</reference>
<sequence>MKLVQKQKLSLHNSTKAETLHILSNCGLLSAKILPVLFFTVSQWRRAKKKCLRQVAECFNQQAVIVRSSSLNEDSSTASLAGAYLSLKNVETSELELAIEQVIASYHDDLDGNQILIQPMLRNVIRSGVAFSHDPKTSSPYRIINWVDNGDTSHITGGKSGRTWQGLDVPRARPPSMLRDVCALLAELLDLVDGIPIDLEFAHTQESEEKATLWLLQVRPLIIASELVGSDELIERLQRISDTVRTGMSAHPFLKGKTTVYGIMPDWNPAEIIGVRPKPFALSLYRELITDSIWAYQRHNYGYRNLRSFPLMTDFCGLPYIDVRVSFNSFVPADLQDNLAQKLVDHYINELLKEPRLHDKVEFEIVYSCYSFDLEDRLKKLIAYGFSESECTELAISLRSLTNRIIDPLEGLWKKDAEKLEKLAQRRKIILESNLDTTERIYWLLEDVKRYGTLPFAGLARAGFIAIQILKSLVSVGVLTPDDSERFMRSLKTVSGQLATDRYCLSKHDFLAKYGHLRPGTYDILSPRYDEKPDEYFDWSREIVKNEALEPFSLTLAQMKEISVLMSTHQLNHDVVGLFEFLQSAIELREWAKFEFTRSISDALSLMKDYGCTLGVSKEDMAYCDVASFYKIHGSTVDPGSIVKETVYRGKLRYHETMTTTLPPLITSPRDVWAFEWPDSSPNFITRKTVLAPVSGIDHPQDIDGKIVFITNADPGFDWLFTYRIAGLVTAWGGVNSHMAIRAGELGIPAVIGAGEQLFQLWSRVKKICLYCSEGRVEIIA</sequence>
<dbReference type="GO" id="GO:0016301">
    <property type="term" value="F:kinase activity"/>
    <property type="evidence" value="ECO:0007669"/>
    <property type="project" value="UniProtKB-KW"/>
</dbReference>
<proteinExistence type="predicted"/>
<dbReference type="SUPFAM" id="SSF52009">
    <property type="entry name" value="Phosphohistidine domain"/>
    <property type="match status" value="1"/>
</dbReference>
<dbReference type="Pfam" id="PF01326">
    <property type="entry name" value="PPDK_N"/>
    <property type="match status" value="1"/>
</dbReference>
<dbReference type="Gene3D" id="3.50.30.10">
    <property type="entry name" value="Phosphohistidine domain"/>
    <property type="match status" value="1"/>
</dbReference>
<dbReference type="NCBIfam" id="NF004508">
    <property type="entry name" value="PRK05849.1"/>
    <property type="match status" value="1"/>
</dbReference>
<dbReference type="InterPro" id="IPR036637">
    <property type="entry name" value="Phosphohistidine_dom_sf"/>
</dbReference>
<dbReference type="AlphaFoldDB" id="A0A1Y0IA97"/>
<evidence type="ECO:0000313" key="3">
    <source>
        <dbReference type="EMBL" id="ARU57170.1"/>
    </source>
</evidence>
<gene>
    <name evidence="3" type="ORF">OLMES_3127</name>
</gene>
<dbReference type="InterPro" id="IPR002192">
    <property type="entry name" value="PPDK_AMP/ATP-bd"/>
</dbReference>
<organism evidence="3 4">
    <name type="scientific">Oleiphilus messinensis</name>
    <dbReference type="NCBI Taxonomy" id="141451"/>
    <lineage>
        <taxon>Bacteria</taxon>
        <taxon>Pseudomonadati</taxon>
        <taxon>Pseudomonadota</taxon>
        <taxon>Gammaproteobacteria</taxon>
        <taxon>Oceanospirillales</taxon>
        <taxon>Oleiphilaceae</taxon>
        <taxon>Oleiphilus</taxon>
    </lineage>
</organism>
<protein>
    <submittedName>
        <fullName evidence="3">Phosphoenolpyruvate synthase/pyruvate phosphate dikinase</fullName>
    </submittedName>
</protein>
<evidence type="ECO:0000313" key="4">
    <source>
        <dbReference type="Proteomes" id="UP000196027"/>
    </source>
</evidence>
<dbReference type="SUPFAM" id="SSF56059">
    <property type="entry name" value="Glutathione synthetase ATP-binding domain-like"/>
    <property type="match status" value="1"/>
</dbReference>
<feature type="domain" description="PEP-utilising enzyme mobile" evidence="1">
    <location>
        <begin position="704"/>
        <end position="768"/>
    </location>
</feature>
<dbReference type="InterPro" id="IPR008279">
    <property type="entry name" value="PEP-util_enz_mobile_dom"/>
</dbReference>
<keyword evidence="3" id="KW-0808">Transferase</keyword>
<evidence type="ECO:0000259" key="2">
    <source>
        <dbReference type="Pfam" id="PF01326"/>
    </source>
</evidence>
<name>A0A1Y0IA97_9GAMM</name>
<dbReference type="KEGG" id="ome:OLMES_3127"/>
<keyword evidence="3" id="KW-0418">Kinase</keyword>
<dbReference type="InterPro" id="IPR051549">
    <property type="entry name" value="PEP_Utilizing_Enz"/>
</dbReference>